<dbReference type="SUPFAM" id="SSF46689">
    <property type="entry name" value="Homeodomain-like"/>
    <property type="match status" value="1"/>
</dbReference>
<organism evidence="2 3">
    <name type="scientific">Rhizopus oryzae</name>
    <name type="common">Mucormycosis agent</name>
    <name type="synonym">Rhizopus arrhizus var. delemar</name>
    <dbReference type="NCBI Taxonomy" id="64495"/>
    <lineage>
        <taxon>Eukaryota</taxon>
        <taxon>Fungi</taxon>
        <taxon>Fungi incertae sedis</taxon>
        <taxon>Mucoromycota</taxon>
        <taxon>Mucoromycotina</taxon>
        <taxon>Mucoromycetes</taxon>
        <taxon>Mucorales</taxon>
        <taxon>Mucorineae</taxon>
        <taxon>Rhizopodaceae</taxon>
        <taxon>Rhizopus</taxon>
    </lineage>
</organism>
<dbReference type="InterPro" id="IPR036397">
    <property type="entry name" value="RNaseH_sf"/>
</dbReference>
<evidence type="ECO:0000313" key="2">
    <source>
        <dbReference type="EMBL" id="KAG1307874.1"/>
    </source>
</evidence>
<sequence>MSKNTFYYEDGLENIFNDNGEKVVDPMEDVLTYIIDPNIVLAITMSQAAYLAAKPEDIKDTEMEDVLANKVKLAKAPVNSPVKRGRMSAVARELGIKNSTAKRWWEYYQETGEVPYKKSEKNVGRPHTFTEEHEEYIQEIVKKDPQLCAVDIIDSLTSKFEDFSISKSQMNHHLKNNMFITVKKPTFEAKIRNSDDNLQTRYEWFMKWKDSDIDFEKNCVFIDEAGFNINMRSNWARSTIGTPAFVELDKARAPSHTIIGAIHSSSVIHVAMKKPLPRKEMAPKPAASEIIIEEPIVEYVEVESIDDKEANKTPSKGTTTAHFIKFMNELLDIMDIDESLKGSYFAMDNCTIHKSHPMIRKIEGRGCRVMYLPPYSPELNAIENFWAIDR</sequence>
<evidence type="ECO:0000313" key="3">
    <source>
        <dbReference type="Proteomes" id="UP000716291"/>
    </source>
</evidence>
<comment type="caution">
    <text evidence="2">The sequence shown here is derived from an EMBL/GenBank/DDBJ whole genome shotgun (WGS) entry which is preliminary data.</text>
</comment>
<reference evidence="2" key="1">
    <citation type="journal article" date="2020" name="Microb. Genom.">
        <title>Genetic diversity of clinical and environmental Mucorales isolates obtained from an investigation of mucormycosis cases among solid organ transplant recipients.</title>
        <authorList>
            <person name="Nguyen M.H."/>
            <person name="Kaul D."/>
            <person name="Muto C."/>
            <person name="Cheng S.J."/>
            <person name="Richter R.A."/>
            <person name="Bruno V.M."/>
            <person name="Liu G."/>
            <person name="Beyhan S."/>
            <person name="Sundermann A.J."/>
            <person name="Mounaud S."/>
            <person name="Pasculle A.W."/>
            <person name="Nierman W.C."/>
            <person name="Driscoll E."/>
            <person name="Cumbie R."/>
            <person name="Clancy C.J."/>
            <person name="Dupont C.L."/>
        </authorList>
    </citation>
    <scope>NUCLEOTIDE SEQUENCE</scope>
    <source>
        <strain evidence="2">GL11</strain>
    </source>
</reference>
<dbReference type="EMBL" id="JAANQT010000867">
    <property type="protein sequence ID" value="KAG1307874.1"/>
    <property type="molecule type" value="Genomic_DNA"/>
</dbReference>
<dbReference type="Gene3D" id="3.30.420.10">
    <property type="entry name" value="Ribonuclease H-like superfamily/Ribonuclease H"/>
    <property type="match status" value="1"/>
</dbReference>
<dbReference type="AlphaFoldDB" id="A0A9P6X8S5"/>
<dbReference type="Pfam" id="PF13358">
    <property type="entry name" value="DDE_3"/>
    <property type="match status" value="1"/>
</dbReference>
<dbReference type="GO" id="GO:0003676">
    <property type="term" value="F:nucleic acid binding"/>
    <property type="evidence" value="ECO:0007669"/>
    <property type="project" value="InterPro"/>
</dbReference>
<dbReference type="PANTHER" id="PTHR46564">
    <property type="entry name" value="TRANSPOSASE"/>
    <property type="match status" value="1"/>
</dbReference>
<dbReference type="PANTHER" id="PTHR46564:SF1">
    <property type="entry name" value="TRANSPOSASE"/>
    <property type="match status" value="1"/>
</dbReference>
<name>A0A9P6X8S5_RHIOR</name>
<proteinExistence type="predicted"/>
<dbReference type="InterPro" id="IPR038717">
    <property type="entry name" value="Tc1-like_DDE_dom"/>
</dbReference>
<accession>A0A9P6X8S5</accession>
<feature type="domain" description="Tc1-like transposase DDE" evidence="1">
    <location>
        <begin position="316"/>
        <end position="387"/>
    </location>
</feature>
<dbReference type="Proteomes" id="UP000716291">
    <property type="component" value="Unassembled WGS sequence"/>
</dbReference>
<keyword evidence="3" id="KW-1185">Reference proteome</keyword>
<protein>
    <recommendedName>
        <fullName evidence="1">Tc1-like transposase DDE domain-containing protein</fullName>
    </recommendedName>
</protein>
<gene>
    <name evidence="2" type="ORF">G6F64_006476</name>
</gene>
<dbReference type="InterPro" id="IPR009057">
    <property type="entry name" value="Homeodomain-like_sf"/>
</dbReference>
<evidence type="ECO:0000259" key="1">
    <source>
        <dbReference type="Pfam" id="PF13358"/>
    </source>
</evidence>